<evidence type="ECO:0000256" key="2">
    <source>
        <dbReference type="ARBA" id="ARBA00007456"/>
    </source>
</evidence>
<evidence type="ECO:0000256" key="6">
    <source>
        <dbReference type="SAM" id="SignalP"/>
    </source>
</evidence>
<keyword evidence="4" id="KW-0479">Metal-binding</keyword>
<protein>
    <recommendedName>
        <fullName evidence="7">Cupin type-1 domain-containing protein</fullName>
    </recommendedName>
</protein>
<dbReference type="Proteomes" id="UP001161017">
    <property type="component" value="Unassembled WGS sequence"/>
</dbReference>
<dbReference type="CDD" id="cd02241">
    <property type="entry name" value="cupin_OxOx"/>
    <property type="match status" value="1"/>
</dbReference>
<evidence type="ECO:0000256" key="1">
    <source>
        <dbReference type="ARBA" id="ARBA00004613"/>
    </source>
</evidence>
<feature type="domain" description="Cupin type-1" evidence="7">
    <location>
        <begin position="93"/>
        <end position="234"/>
    </location>
</feature>
<dbReference type="AlphaFoldDB" id="A0AA43QUL5"/>
<evidence type="ECO:0000313" key="8">
    <source>
        <dbReference type="EMBL" id="MDI1492936.1"/>
    </source>
</evidence>
<accession>A0AA43QUL5</accession>
<keyword evidence="6" id="KW-0732">Signal</keyword>
<reference evidence="8" key="1">
    <citation type="journal article" date="2023" name="Genome Biol. Evol.">
        <title>First Whole Genome Sequence and Flow Cytometry Genome Size Data for the Lichen-Forming Fungus Ramalina farinacea (Ascomycota).</title>
        <authorList>
            <person name="Llewellyn T."/>
            <person name="Mian S."/>
            <person name="Hill R."/>
            <person name="Leitch I.J."/>
            <person name="Gaya E."/>
        </authorList>
    </citation>
    <scope>NUCLEOTIDE SEQUENCE</scope>
    <source>
        <strain evidence="8">LIQ254RAFAR</strain>
    </source>
</reference>
<feature type="signal peptide" evidence="6">
    <location>
        <begin position="1"/>
        <end position="20"/>
    </location>
</feature>
<sequence length="259" mass="27464">MTLPITLLPLLLALLPPTIAGPIFTTPTTAVPSTTPTSVPASNPSVSPDLMNQLQLAATSEDRFALLSQQGPADTWFKYDFTPDANPNPGGGKGLGGQGDLANRKTFPALINLGVAMSAGFMNPCGMNKPHIHPRASEFLTLVSGTNVHTGFILENGFTDQQSTTLSLYQGAILPQGSIHYEFNDNCEPAVFVAAFSNEDPGLSTIGKNFFNLDPDIVDADLGFPDVLDGTNFAQFEQAIPKSFALGAKSCLDRCGIKY</sequence>
<evidence type="ECO:0000259" key="7">
    <source>
        <dbReference type="SMART" id="SM00835"/>
    </source>
</evidence>
<dbReference type="InterPro" id="IPR014710">
    <property type="entry name" value="RmlC-like_jellyroll"/>
</dbReference>
<dbReference type="InterPro" id="IPR011051">
    <property type="entry name" value="RmlC_Cupin_sf"/>
</dbReference>
<comment type="subcellular location">
    <subcellularLocation>
        <location evidence="1">Secreted</location>
    </subcellularLocation>
</comment>
<comment type="caution">
    <text evidence="8">The sequence shown here is derived from an EMBL/GenBank/DDBJ whole genome shotgun (WGS) entry which is preliminary data.</text>
</comment>
<feature type="chain" id="PRO_5041466658" description="Cupin type-1 domain-containing protein" evidence="6">
    <location>
        <begin position="21"/>
        <end position="259"/>
    </location>
</feature>
<dbReference type="Gene3D" id="2.60.120.10">
    <property type="entry name" value="Jelly Rolls"/>
    <property type="match status" value="1"/>
</dbReference>
<dbReference type="InterPro" id="IPR001929">
    <property type="entry name" value="Germin"/>
</dbReference>
<name>A0AA43QUL5_9LECA</name>
<evidence type="ECO:0000313" key="9">
    <source>
        <dbReference type="Proteomes" id="UP001161017"/>
    </source>
</evidence>
<dbReference type="SUPFAM" id="SSF51182">
    <property type="entry name" value="RmlC-like cupins"/>
    <property type="match status" value="1"/>
</dbReference>
<evidence type="ECO:0000256" key="5">
    <source>
        <dbReference type="ARBA" id="ARBA00023211"/>
    </source>
</evidence>
<dbReference type="SMART" id="SM00835">
    <property type="entry name" value="Cupin_1"/>
    <property type="match status" value="1"/>
</dbReference>
<dbReference type="GO" id="GO:0005576">
    <property type="term" value="C:extracellular region"/>
    <property type="evidence" value="ECO:0007669"/>
    <property type="project" value="UniProtKB-SubCell"/>
</dbReference>
<gene>
    <name evidence="8" type="ORF">OHK93_004719</name>
</gene>
<organism evidence="8 9">
    <name type="scientific">Ramalina farinacea</name>
    <dbReference type="NCBI Taxonomy" id="258253"/>
    <lineage>
        <taxon>Eukaryota</taxon>
        <taxon>Fungi</taxon>
        <taxon>Dikarya</taxon>
        <taxon>Ascomycota</taxon>
        <taxon>Pezizomycotina</taxon>
        <taxon>Lecanoromycetes</taxon>
        <taxon>OSLEUM clade</taxon>
        <taxon>Lecanoromycetidae</taxon>
        <taxon>Lecanorales</taxon>
        <taxon>Lecanorineae</taxon>
        <taxon>Ramalinaceae</taxon>
        <taxon>Ramalina</taxon>
    </lineage>
</organism>
<dbReference type="PANTHER" id="PTHR31238">
    <property type="entry name" value="GERMIN-LIKE PROTEIN SUBFAMILY 3 MEMBER 3"/>
    <property type="match status" value="1"/>
</dbReference>
<keyword evidence="9" id="KW-1185">Reference proteome</keyword>
<keyword evidence="5" id="KW-0464">Manganese</keyword>
<comment type="similarity">
    <text evidence="2">Belongs to the germin family.</text>
</comment>
<proteinExistence type="inferred from homology"/>
<evidence type="ECO:0000256" key="3">
    <source>
        <dbReference type="ARBA" id="ARBA00022525"/>
    </source>
</evidence>
<dbReference type="PRINTS" id="PR00325">
    <property type="entry name" value="GERMIN"/>
</dbReference>
<keyword evidence="3" id="KW-0964">Secreted</keyword>
<dbReference type="EMBL" id="JAPUFD010000022">
    <property type="protein sequence ID" value="MDI1492936.1"/>
    <property type="molecule type" value="Genomic_DNA"/>
</dbReference>
<dbReference type="InterPro" id="IPR006045">
    <property type="entry name" value="Cupin_1"/>
</dbReference>
<dbReference type="GO" id="GO:0030145">
    <property type="term" value="F:manganese ion binding"/>
    <property type="evidence" value="ECO:0007669"/>
    <property type="project" value="InterPro"/>
</dbReference>
<dbReference type="Pfam" id="PF00190">
    <property type="entry name" value="Cupin_1"/>
    <property type="match status" value="1"/>
</dbReference>
<evidence type="ECO:0000256" key="4">
    <source>
        <dbReference type="ARBA" id="ARBA00022723"/>
    </source>
</evidence>